<dbReference type="PRINTS" id="PR00370">
    <property type="entry name" value="FMOXYGENASE"/>
</dbReference>
<reference evidence="6" key="1">
    <citation type="journal article" date="2021" name="Open Biol.">
        <title>Shared evolutionary footprints suggest mitochondrial oxidative damage underlies multiple complex I losses in fungi.</title>
        <authorList>
            <person name="Schikora-Tamarit M.A."/>
            <person name="Marcet-Houben M."/>
            <person name="Nosek J."/>
            <person name="Gabaldon T."/>
        </authorList>
    </citation>
    <scope>NUCLEOTIDE SEQUENCE</scope>
    <source>
        <strain evidence="6">CBS6075</strain>
    </source>
</reference>
<dbReference type="AlphaFoldDB" id="A0A9P8T8L9"/>
<evidence type="ECO:0008006" key="8">
    <source>
        <dbReference type="Google" id="ProtNLM"/>
    </source>
</evidence>
<dbReference type="InterPro" id="IPR000960">
    <property type="entry name" value="Flavin_mOase"/>
</dbReference>
<protein>
    <recommendedName>
        <fullName evidence="8">Flavin-containing monooxygenase</fullName>
    </recommendedName>
</protein>
<comment type="caution">
    <text evidence="6">The sequence shown here is derived from an EMBL/GenBank/DDBJ whole genome shotgun (WGS) entry which is preliminary data.</text>
</comment>
<dbReference type="RefSeq" id="XP_046063838.1">
    <property type="nucleotide sequence ID" value="XM_046209077.1"/>
</dbReference>
<name>A0A9P8T8L9_9ASCO</name>
<comment type="similarity">
    <text evidence="1">Belongs to the FMO family.</text>
</comment>
<dbReference type="SUPFAM" id="SSF51905">
    <property type="entry name" value="FAD/NAD(P)-binding domain"/>
    <property type="match status" value="2"/>
</dbReference>
<keyword evidence="5" id="KW-0560">Oxidoreductase</keyword>
<gene>
    <name evidence="6" type="ORF">OGAPHI_000928</name>
</gene>
<evidence type="ECO:0000313" key="7">
    <source>
        <dbReference type="Proteomes" id="UP000769157"/>
    </source>
</evidence>
<dbReference type="GeneID" id="70232896"/>
<dbReference type="Gene3D" id="3.50.50.60">
    <property type="entry name" value="FAD/NAD(P)-binding domain"/>
    <property type="match status" value="2"/>
</dbReference>
<dbReference type="GO" id="GO:0050661">
    <property type="term" value="F:NADP binding"/>
    <property type="evidence" value="ECO:0007669"/>
    <property type="project" value="InterPro"/>
</dbReference>
<keyword evidence="3" id="KW-0274">FAD</keyword>
<evidence type="ECO:0000256" key="3">
    <source>
        <dbReference type="ARBA" id="ARBA00022827"/>
    </source>
</evidence>
<keyword evidence="4" id="KW-0521">NADP</keyword>
<dbReference type="GO" id="GO:0050660">
    <property type="term" value="F:flavin adenine dinucleotide binding"/>
    <property type="evidence" value="ECO:0007669"/>
    <property type="project" value="InterPro"/>
</dbReference>
<dbReference type="InterPro" id="IPR036188">
    <property type="entry name" value="FAD/NAD-bd_sf"/>
</dbReference>
<sequence>MAKLNIGLVKSVAVIGGGPCGAATIKALLKEAAFSKIVGFERRAGTGGLWNYYDSNKGPEPTKVPSTDPHRLDSISPIRLASDKYVWPSAIYELMDTNVPYHIMEYSGFPFPKNSPLFPTKQQVLEYIQEYSKEVEPYIHFGTNVVSVKFRPDETHRWQVTYRKVCDATAGGLKESPDHPDQTEEFDAVLVASGHYELPYVPEKPGLADWALKFPGSVSHSKNYRHPRQFENLDGNLVVVGNSASGSDLAYQLASYLNRKVYKSARSKSMLPGGSSDYIITVPDIASFEPETKSIRFQDGTVVENVAHIIFATGFLRHYPFLDEINSSQTPIVTDGLRLHGLYKQCVSYNFPGLALIATPRYVLPTRLSETQAIWLAKIFQGQLELPSIEEMKQDELRTVELMGDSPKFHNLFYPDDVRYAKELNNQIYSTPDWDSKLAPVEWNERDMQYRASATAMKEAYIRYRELNNGERVTDVDALRQGVEFELEPVDEEVLKL</sequence>
<dbReference type="EMBL" id="JAEUBE010000087">
    <property type="protein sequence ID" value="KAH3670413.1"/>
    <property type="molecule type" value="Genomic_DNA"/>
</dbReference>
<organism evidence="6 7">
    <name type="scientific">Ogataea philodendri</name>
    <dbReference type="NCBI Taxonomy" id="1378263"/>
    <lineage>
        <taxon>Eukaryota</taxon>
        <taxon>Fungi</taxon>
        <taxon>Dikarya</taxon>
        <taxon>Ascomycota</taxon>
        <taxon>Saccharomycotina</taxon>
        <taxon>Pichiomycetes</taxon>
        <taxon>Pichiales</taxon>
        <taxon>Pichiaceae</taxon>
        <taxon>Ogataea</taxon>
    </lineage>
</organism>
<keyword evidence="7" id="KW-1185">Reference proteome</keyword>
<evidence type="ECO:0000256" key="1">
    <source>
        <dbReference type="ARBA" id="ARBA00009183"/>
    </source>
</evidence>
<dbReference type="InterPro" id="IPR050346">
    <property type="entry name" value="FMO-like"/>
</dbReference>
<dbReference type="OrthoDB" id="66881at2759"/>
<accession>A0A9P8T8L9</accession>
<dbReference type="Proteomes" id="UP000769157">
    <property type="component" value="Unassembled WGS sequence"/>
</dbReference>
<evidence type="ECO:0000256" key="5">
    <source>
        <dbReference type="ARBA" id="ARBA00023002"/>
    </source>
</evidence>
<proteinExistence type="inferred from homology"/>
<dbReference type="GO" id="GO:0004499">
    <property type="term" value="F:N,N-dimethylaniline monooxygenase activity"/>
    <property type="evidence" value="ECO:0007669"/>
    <property type="project" value="InterPro"/>
</dbReference>
<keyword evidence="2" id="KW-0285">Flavoprotein</keyword>
<reference evidence="6" key="2">
    <citation type="submission" date="2021-01" db="EMBL/GenBank/DDBJ databases">
        <authorList>
            <person name="Schikora-Tamarit M.A."/>
        </authorList>
    </citation>
    <scope>NUCLEOTIDE SEQUENCE</scope>
    <source>
        <strain evidence="6">CBS6075</strain>
    </source>
</reference>
<evidence type="ECO:0000256" key="4">
    <source>
        <dbReference type="ARBA" id="ARBA00022857"/>
    </source>
</evidence>
<dbReference type="Pfam" id="PF00743">
    <property type="entry name" value="FMO-like"/>
    <property type="match status" value="2"/>
</dbReference>
<evidence type="ECO:0000313" key="6">
    <source>
        <dbReference type="EMBL" id="KAH3670413.1"/>
    </source>
</evidence>
<dbReference type="InterPro" id="IPR020946">
    <property type="entry name" value="Flavin_mOase-like"/>
</dbReference>
<evidence type="ECO:0000256" key="2">
    <source>
        <dbReference type="ARBA" id="ARBA00022630"/>
    </source>
</evidence>
<dbReference type="PANTHER" id="PTHR23023">
    <property type="entry name" value="DIMETHYLANILINE MONOOXYGENASE"/>
    <property type="match status" value="1"/>
</dbReference>